<reference evidence="1 2" key="1">
    <citation type="journal article" date="2018" name="Mol. Biol. Evol.">
        <title>Broad Genomic Sampling Reveals a Smut Pathogenic Ancestry of the Fungal Clade Ustilaginomycotina.</title>
        <authorList>
            <person name="Kijpornyongpan T."/>
            <person name="Mondo S.J."/>
            <person name="Barry K."/>
            <person name="Sandor L."/>
            <person name="Lee J."/>
            <person name="Lipzen A."/>
            <person name="Pangilinan J."/>
            <person name="LaButti K."/>
            <person name="Hainaut M."/>
            <person name="Henrissat B."/>
            <person name="Grigoriev I.V."/>
            <person name="Spatafora J.W."/>
            <person name="Aime M.C."/>
        </authorList>
    </citation>
    <scope>NUCLEOTIDE SEQUENCE [LARGE SCALE GENOMIC DNA]</scope>
    <source>
        <strain evidence="1 2">SA 807</strain>
    </source>
</reference>
<organism evidence="1 2">
    <name type="scientific">Violaceomyces palustris</name>
    <dbReference type="NCBI Taxonomy" id="1673888"/>
    <lineage>
        <taxon>Eukaryota</taxon>
        <taxon>Fungi</taxon>
        <taxon>Dikarya</taxon>
        <taxon>Basidiomycota</taxon>
        <taxon>Ustilaginomycotina</taxon>
        <taxon>Ustilaginomycetes</taxon>
        <taxon>Violaceomycetales</taxon>
        <taxon>Violaceomycetaceae</taxon>
        <taxon>Violaceomyces</taxon>
    </lineage>
</organism>
<protein>
    <submittedName>
        <fullName evidence="1">Uncharacterized protein</fullName>
    </submittedName>
</protein>
<dbReference type="Proteomes" id="UP000245626">
    <property type="component" value="Unassembled WGS sequence"/>
</dbReference>
<name>A0ACD0NYX1_9BASI</name>
<evidence type="ECO:0000313" key="2">
    <source>
        <dbReference type="Proteomes" id="UP000245626"/>
    </source>
</evidence>
<sequence length="368" mass="40164">MESTSEASTSSIPLKSPAHNPEEKRKKKKGKSRKSDADLTSPSKNLRSSQENDEPKPAKPTVCQPTSAFETVYPVIDLPIPPIWIGNPYAAFADLMDTLVMRYVPQLSGVLITHNPTQFLKESAILDSDSAFSVAPIGFECVVWRPKVGMTLEGRISLSSPSHVSLLLYGTFNASISASHLPSNDWEFIFDEEVEPLESSDSNESVSDRSLGYWKRIGGDERLGGADGSLSFTVISMTVANHMLSLHGSLLENPFAVPTPETELKGDSAKAQTQGASTDDGASSRTNTVVQVSTRRVRWVDQGVEDSDSEDEATATTRSMAQVPPAVQPKERKSSKRKQRKTKEGNTSGSDSEASSERMEKKKKRKTK</sequence>
<dbReference type="EMBL" id="KZ819876">
    <property type="protein sequence ID" value="PWN51028.1"/>
    <property type="molecule type" value="Genomic_DNA"/>
</dbReference>
<accession>A0ACD0NYX1</accession>
<gene>
    <name evidence="1" type="ORF">IE53DRAFT_410450</name>
</gene>
<keyword evidence="2" id="KW-1185">Reference proteome</keyword>
<proteinExistence type="predicted"/>
<evidence type="ECO:0000313" key="1">
    <source>
        <dbReference type="EMBL" id="PWN51028.1"/>
    </source>
</evidence>